<name>A0A291L481_ARIDE</name>
<dbReference type="GeneID" id="34828875"/>
<keyword evidence="5 6" id="KW-0694">RNA-binding</keyword>
<dbReference type="PANTHER" id="PTHR34811:SF1">
    <property type="entry name" value="MATURASE K"/>
    <property type="match status" value="1"/>
</dbReference>
<feature type="domain" description="Domain X" evidence="8">
    <location>
        <begin position="362"/>
        <end position="482"/>
    </location>
</feature>
<geneLocation type="chloroplast" evidence="10"/>
<evidence type="ECO:0000256" key="6">
    <source>
        <dbReference type="HAMAP-Rule" id="MF_01390"/>
    </source>
</evidence>
<dbReference type="AlphaFoldDB" id="A0A291L481"/>
<evidence type="ECO:0000313" key="10">
    <source>
        <dbReference type="EMBL" id="ATI10697.1"/>
    </source>
</evidence>
<comment type="similarity">
    <text evidence="1 6">Belongs to the intron maturase 2 family. MatK subfamily.</text>
</comment>
<dbReference type="PANTHER" id="PTHR34811">
    <property type="entry name" value="MATURASE K"/>
    <property type="match status" value="1"/>
</dbReference>
<dbReference type="HAMAP" id="MF_01390">
    <property type="entry name" value="MatK"/>
    <property type="match status" value="1"/>
</dbReference>
<evidence type="ECO:0000256" key="3">
    <source>
        <dbReference type="ARBA" id="ARBA00022664"/>
    </source>
</evidence>
<comment type="subcellular location">
    <subcellularLocation>
        <location evidence="6">Plastid</location>
        <location evidence="6">Chloroplast</location>
    </subcellularLocation>
</comment>
<feature type="domain" description="Maturase MatK N-terminal" evidence="9">
    <location>
        <begin position="1"/>
        <end position="334"/>
    </location>
</feature>
<keyword evidence="2 7" id="KW-0934">Plastid</keyword>
<reference evidence="10" key="1">
    <citation type="journal article" date="2017" name="Int. J. Mol. Sci.">
        <title>Molecular Structure and Phylogenetic Analyses of Complete Chloroplast Genomes of Two Aristolochia Medicinal Species.</title>
        <authorList>
            <person name="Zhou J."/>
            <person name="Chen X."/>
            <person name="Cui Y."/>
            <person name="Sun W."/>
            <person name="Li Y."/>
            <person name="Wang Y."/>
            <person name="Song J."/>
            <person name="Yao H."/>
        </authorList>
    </citation>
    <scope>NUCLEOTIDE SEQUENCE</scope>
</reference>
<evidence type="ECO:0000256" key="1">
    <source>
        <dbReference type="ARBA" id="ARBA00006621"/>
    </source>
</evidence>
<keyword evidence="4 6" id="KW-0819">tRNA processing</keyword>
<dbReference type="GO" id="GO:0006397">
    <property type="term" value="P:mRNA processing"/>
    <property type="evidence" value="ECO:0007669"/>
    <property type="project" value="UniProtKB-KW"/>
</dbReference>
<organism evidence="10">
    <name type="scientific">Aristolochia debilis</name>
    <name type="common">Birthwort</name>
    <name type="synonym">Dutchman's pipe vine</name>
    <dbReference type="NCBI Taxonomy" id="158541"/>
    <lineage>
        <taxon>Eukaryota</taxon>
        <taxon>Viridiplantae</taxon>
        <taxon>Streptophyta</taxon>
        <taxon>Embryophyta</taxon>
        <taxon>Tracheophyta</taxon>
        <taxon>Spermatophyta</taxon>
        <taxon>Magnoliopsida</taxon>
        <taxon>Magnoliidae</taxon>
        <taxon>Piperales</taxon>
        <taxon>Aristolochiaceae</taxon>
        <taxon>Aristolochia</taxon>
    </lineage>
</organism>
<dbReference type="RefSeq" id="YP_009440739.1">
    <property type="nucleotide sequence ID" value="NC_036153.1"/>
</dbReference>
<proteinExistence type="inferred from homology"/>
<sequence length="514" mass="60862">MEELQGYLEMGRSPQKHFLYPLLFQESIYVLAYNHDLNGSIVYESMENLGYDKKFSSLIVKRLIIRMHQQNLFIISVTNFHQNGFVRKSNNFYSQTISKAFAVIMEIPFSLQLVSCLEEQEIAKSHNLRSIHSIFPFFEDKLSHLNHVLDILIPHPIHLEILVQTLHCWIQDAPFLHLLRFFLHEYRNLKSFISSKKSFFFLSKKNQRLFLFLYNSHVYECESIFVFLGKQASRLRSTSPGALLERTFFYGKMEHFLVVLCNHFQKTLWLLKDPFAHYVRYRGKSILASKGTYLMMKKWKYYLVNLWQCHFYLWSQPGRIHINRLYNNSFHFMGYLSSLRMVPSMVRSQMLENSFIIDTSIKRFETIVPIFSLISSLSKAKFCNVSGHPISKPSWSDSSDFDIIDRFGRICRNISHYYSGSSKKHSLYRIKYILRLSCARTLARKHKSTVRTFLKKLGSEFLEEFLTEEEQVLSLIFPRTSSISHRLHKECIWYLDIIRITDLANHSWIGDETT</sequence>
<dbReference type="GO" id="GO:0003723">
    <property type="term" value="F:RNA binding"/>
    <property type="evidence" value="ECO:0007669"/>
    <property type="project" value="UniProtKB-KW"/>
</dbReference>
<protein>
    <recommendedName>
        <fullName evidence="6">Maturase K</fullName>
    </recommendedName>
    <alternativeName>
        <fullName evidence="6">Intron maturase</fullName>
    </alternativeName>
</protein>
<reference evidence="10" key="2">
    <citation type="submission" date="2017-07" db="EMBL/GenBank/DDBJ databases">
        <authorList>
            <person name="Sun Z.S."/>
            <person name="Albrecht U."/>
            <person name="Echele G."/>
            <person name="Lee C.C."/>
        </authorList>
    </citation>
    <scope>NUCLEOTIDE SEQUENCE</scope>
</reference>
<evidence type="ECO:0000259" key="8">
    <source>
        <dbReference type="Pfam" id="PF01348"/>
    </source>
</evidence>
<evidence type="ECO:0000259" key="9">
    <source>
        <dbReference type="Pfam" id="PF01824"/>
    </source>
</evidence>
<dbReference type="GO" id="GO:0009507">
    <property type="term" value="C:chloroplast"/>
    <property type="evidence" value="ECO:0007669"/>
    <property type="project" value="UniProtKB-SubCell"/>
</dbReference>
<keyword evidence="3 6" id="KW-0507">mRNA processing</keyword>
<dbReference type="GO" id="GO:0008033">
    <property type="term" value="P:tRNA processing"/>
    <property type="evidence" value="ECO:0007669"/>
    <property type="project" value="UniProtKB-KW"/>
</dbReference>
<evidence type="ECO:0000256" key="5">
    <source>
        <dbReference type="ARBA" id="ARBA00022884"/>
    </source>
</evidence>
<dbReference type="Pfam" id="PF01348">
    <property type="entry name" value="Intron_maturas2"/>
    <property type="match status" value="1"/>
</dbReference>
<dbReference type="InterPro" id="IPR024937">
    <property type="entry name" value="Domain_X"/>
</dbReference>
<accession>A0A291L481</accession>
<evidence type="ECO:0000256" key="7">
    <source>
        <dbReference type="RuleBase" id="RU004226"/>
    </source>
</evidence>
<evidence type="ECO:0000256" key="4">
    <source>
        <dbReference type="ARBA" id="ARBA00022694"/>
    </source>
</evidence>
<dbReference type="GO" id="GO:0008380">
    <property type="term" value="P:RNA splicing"/>
    <property type="evidence" value="ECO:0007669"/>
    <property type="project" value="UniProtKB-UniRule"/>
</dbReference>
<dbReference type="InterPro" id="IPR024942">
    <property type="entry name" value="Maturase_MatK_N"/>
</dbReference>
<dbReference type="EMBL" id="MF539928">
    <property type="protein sequence ID" value="ATI10697.1"/>
    <property type="molecule type" value="Genomic_DNA"/>
</dbReference>
<dbReference type="Pfam" id="PF01824">
    <property type="entry name" value="MatK_N"/>
    <property type="match status" value="1"/>
</dbReference>
<keyword evidence="7 10" id="KW-0150">Chloroplast</keyword>
<evidence type="ECO:0000256" key="2">
    <source>
        <dbReference type="ARBA" id="ARBA00022640"/>
    </source>
</evidence>
<gene>
    <name evidence="6 10" type="primary">matK</name>
    <name evidence="10" type="ORF">ARDE_003</name>
</gene>
<comment type="function">
    <text evidence="6 7">Usually encoded in the trnK tRNA gene intron. Probably assists in splicing its own and other chloroplast group II introns.</text>
</comment>
<dbReference type="InterPro" id="IPR002866">
    <property type="entry name" value="Maturase_MatK"/>
</dbReference>